<proteinExistence type="predicted"/>
<comment type="caution">
    <text evidence="2">The sequence shown here is derived from an EMBL/GenBank/DDBJ whole genome shotgun (WGS) entry which is preliminary data.</text>
</comment>
<keyword evidence="3" id="KW-1185">Reference proteome</keyword>
<dbReference type="EMBL" id="QPFP01000018">
    <property type="protein sequence ID" value="TEB31569.1"/>
    <property type="molecule type" value="Genomic_DNA"/>
</dbReference>
<organism evidence="2 3">
    <name type="scientific">Coprinellus micaceus</name>
    <name type="common">Glistening ink-cap mushroom</name>
    <name type="synonym">Coprinus micaceus</name>
    <dbReference type="NCBI Taxonomy" id="71717"/>
    <lineage>
        <taxon>Eukaryota</taxon>
        <taxon>Fungi</taxon>
        <taxon>Dikarya</taxon>
        <taxon>Basidiomycota</taxon>
        <taxon>Agaricomycotina</taxon>
        <taxon>Agaricomycetes</taxon>
        <taxon>Agaricomycetidae</taxon>
        <taxon>Agaricales</taxon>
        <taxon>Agaricineae</taxon>
        <taxon>Psathyrellaceae</taxon>
        <taxon>Coprinellus</taxon>
    </lineage>
</organism>
<sequence>MDMGPVAICPSPGDYGLGTHPRVASDALSPNPSPSLESQTSLQGQTSSKAEKTTSINTFAVIATVLLYDDIRSKWEEDRWDTEKYESLLKAGAVVMDLVLNAWELEPQAVEYLSGAITRIRRAQLN</sequence>
<gene>
    <name evidence="2" type="ORF">FA13DRAFT_1709530</name>
</gene>
<accession>A0A4Y7TDE2</accession>
<reference evidence="2 3" key="1">
    <citation type="journal article" date="2019" name="Nat. Ecol. Evol.">
        <title>Megaphylogeny resolves global patterns of mushroom evolution.</title>
        <authorList>
            <person name="Varga T."/>
            <person name="Krizsan K."/>
            <person name="Foldi C."/>
            <person name="Dima B."/>
            <person name="Sanchez-Garcia M."/>
            <person name="Sanchez-Ramirez S."/>
            <person name="Szollosi G.J."/>
            <person name="Szarkandi J.G."/>
            <person name="Papp V."/>
            <person name="Albert L."/>
            <person name="Andreopoulos W."/>
            <person name="Angelini C."/>
            <person name="Antonin V."/>
            <person name="Barry K.W."/>
            <person name="Bougher N.L."/>
            <person name="Buchanan P."/>
            <person name="Buyck B."/>
            <person name="Bense V."/>
            <person name="Catcheside P."/>
            <person name="Chovatia M."/>
            <person name="Cooper J."/>
            <person name="Damon W."/>
            <person name="Desjardin D."/>
            <person name="Finy P."/>
            <person name="Geml J."/>
            <person name="Haridas S."/>
            <person name="Hughes K."/>
            <person name="Justo A."/>
            <person name="Karasinski D."/>
            <person name="Kautmanova I."/>
            <person name="Kiss B."/>
            <person name="Kocsube S."/>
            <person name="Kotiranta H."/>
            <person name="LaButti K.M."/>
            <person name="Lechner B.E."/>
            <person name="Liimatainen K."/>
            <person name="Lipzen A."/>
            <person name="Lukacs Z."/>
            <person name="Mihaltcheva S."/>
            <person name="Morgado L.N."/>
            <person name="Niskanen T."/>
            <person name="Noordeloos M.E."/>
            <person name="Ohm R.A."/>
            <person name="Ortiz-Santana B."/>
            <person name="Ovrebo C."/>
            <person name="Racz N."/>
            <person name="Riley R."/>
            <person name="Savchenko A."/>
            <person name="Shiryaev A."/>
            <person name="Soop K."/>
            <person name="Spirin V."/>
            <person name="Szebenyi C."/>
            <person name="Tomsovsky M."/>
            <person name="Tulloss R.E."/>
            <person name="Uehling J."/>
            <person name="Grigoriev I.V."/>
            <person name="Vagvolgyi C."/>
            <person name="Papp T."/>
            <person name="Martin F.M."/>
            <person name="Miettinen O."/>
            <person name="Hibbett D.S."/>
            <person name="Nagy L.G."/>
        </authorList>
    </citation>
    <scope>NUCLEOTIDE SEQUENCE [LARGE SCALE GENOMIC DNA]</scope>
    <source>
        <strain evidence="2 3">FP101781</strain>
    </source>
</reference>
<feature type="region of interest" description="Disordered" evidence="1">
    <location>
        <begin position="10"/>
        <end position="51"/>
    </location>
</feature>
<feature type="compositionally biased region" description="Polar residues" evidence="1">
    <location>
        <begin position="28"/>
        <end position="51"/>
    </location>
</feature>
<evidence type="ECO:0000256" key="1">
    <source>
        <dbReference type="SAM" id="MobiDB-lite"/>
    </source>
</evidence>
<name>A0A4Y7TDE2_COPMI</name>
<protein>
    <submittedName>
        <fullName evidence="2">Uncharacterized protein</fullName>
    </submittedName>
</protein>
<evidence type="ECO:0000313" key="3">
    <source>
        <dbReference type="Proteomes" id="UP000298030"/>
    </source>
</evidence>
<dbReference type="Proteomes" id="UP000298030">
    <property type="component" value="Unassembled WGS sequence"/>
</dbReference>
<dbReference type="AlphaFoldDB" id="A0A4Y7TDE2"/>
<evidence type="ECO:0000313" key="2">
    <source>
        <dbReference type="EMBL" id="TEB31569.1"/>
    </source>
</evidence>